<evidence type="ECO:0000313" key="8">
    <source>
        <dbReference type="EMBL" id="SHL61122.1"/>
    </source>
</evidence>
<dbReference type="GO" id="GO:0005829">
    <property type="term" value="C:cytosol"/>
    <property type="evidence" value="ECO:0007669"/>
    <property type="project" value="TreeGrafter"/>
</dbReference>
<proteinExistence type="inferred from homology"/>
<name>A0A1M7C1G0_9BACT</name>
<evidence type="ECO:0000259" key="7">
    <source>
        <dbReference type="Pfam" id="PF00294"/>
    </source>
</evidence>
<evidence type="ECO:0000256" key="1">
    <source>
        <dbReference type="ARBA" id="ARBA00010688"/>
    </source>
</evidence>
<dbReference type="InterPro" id="IPR002173">
    <property type="entry name" value="Carboh/pur_kinase_PfkB_CS"/>
</dbReference>
<dbReference type="InterPro" id="IPR029056">
    <property type="entry name" value="Ribokinase-like"/>
</dbReference>
<dbReference type="CDD" id="cd01164">
    <property type="entry name" value="FruK_PfkB_like"/>
    <property type="match status" value="1"/>
</dbReference>
<protein>
    <submittedName>
        <fullName evidence="8">6-phosphofructokinase 2</fullName>
    </submittedName>
</protein>
<sequence length="308" mass="32171">MEPVITITLNPAIDKTTSVPSLEPDKKLKCTQPVFSAGGGGVNVARAICKLGGNAAALYFSGGHTGKFFGELLGAEKVPAIPILINGYTRENLIVTDEHTGQQYRFGMPGPEISATEWATCLSRIREIPLRNRFVVASGSLAVGVPPEAFDTIGQLVNERGGQYIVDTAGKGLYHAIQGGAFLFKPNLGELAALAGKNRITLEEAAAIAKLFIDAGNCQYMVISLGPAGAMLVSAAGVSRFNAPEVERVSTVGAGDSMVAGIVLKLAQGENIDSAVKFGVACGTAATLNPGTTLCHPEDVQKLYHLMD</sequence>
<comment type="similarity">
    <text evidence="1">Belongs to the carbohydrate kinase PfkB family.</text>
</comment>
<reference evidence="8 9" key="1">
    <citation type="submission" date="2016-11" db="EMBL/GenBank/DDBJ databases">
        <authorList>
            <person name="Jaros S."/>
            <person name="Januszkiewicz K."/>
            <person name="Wedrychowicz H."/>
        </authorList>
    </citation>
    <scope>NUCLEOTIDE SEQUENCE [LARGE SCALE GENOMIC DNA]</scope>
    <source>
        <strain evidence="8 9">DSM 27406</strain>
    </source>
</reference>
<accession>A0A1M7C1G0</accession>
<keyword evidence="2 6" id="KW-0808">Transferase</keyword>
<evidence type="ECO:0000256" key="2">
    <source>
        <dbReference type="ARBA" id="ARBA00022679"/>
    </source>
</evidence>
<dbReference type="FunFam" id="3.40.1190.20:FF:000001">
    <property type="entry name" value="Phosphofructokinase"/>
    <property type="match status" value="1"/>
</dbReference>
<dbReference type="PANTHER" id="PTHR46566:SF2">
    <property type="entry name" value="ATP-DEPENDENT 6-PHOSPHOFRUCTOKINASE ISOZYME 2"/>
    <property type="match status" value="1"/>
</dbReference>
<dbReference type="GO" id="GO:0005524">
    <property type="term" value="F:ATP binding"/>
    <property type="evidence" value="ECO:0007669"/>
    <property type="project" value="UniProtKB-KW"/>
</dbReference>
<dbReference type="Pfam" id="PF00294">
    <property type="entry name" value="PfkB"/>
    <property type="match status" value="1"/>
</dbReference>
<dbReference type="PANTHER" id="PTHR46566">
    <property type="entry name" value="1-PHOSPHOFRUCTOKINASE-RELATED"/>
    <property type="match status" value="1"/>
</dbReference>
<feature type="domain" description="Carbohydrate kinase PfkB" evidence="7">
    <location>
        <begin position="4"/>
        <end position="298"/>
    </location>
</feature>
<dbReference type="InterPro" id="IPR011611">
    <property type="entry name" value="PfkB_dom"/>
</dbReference>
<dbReference type="NCBIfam" id="TIGR03168">
    <property type="entry name" value="1-PFK"/>
    <property type="match status" value="1"/>
</dbReference>
<dbReference type="PROSITE" id="PS00584">
    <property type="entry name" value="PFKB_KINASES_2"/>
    <property type="match status" value="1"/>
</dbReference>
<dbReference type="SUPFAM" id="SSF53613">
    <property type="entry name" value="Ribokinase-like"/>
    <property type="match status" value="1"/>
</dbReference>
<evidence type="ECO:0000256" key="4">
    <source>
        <dbReference type="ARBA" id="ARBA00022777"/>
    </source>
</evidence>
<gene>
    <name evidence="8" type="ORF">SAMN05444266_104159</name>
</gene>
<dbReference type="EMBL" id="FRBL01000004">
    <property type="protein sequence ID" value="SHL61122.1"/>
    <property type="molecule type" value="Genomic_DNA"/>
</dbReference>
<evidence type="ECO:0000256" key="5">
    <source>
        <dbReference type="ARBA" id="ARBA00022840"/>
    </source>
</evidence>
<dbReference type="RefSeq" id="WP_073080751.1">
    <property type="nucleotide sequence ID" value="NZ_FRBL01000004.1"/>
</dbReference>
<dbReference type="PIRSF" id="PIRSF000535">
    <property type="entry name" value="1PFK/6PFK/LacC"/>
    <property type="match status" value="1"/>
</dbReference>
<keyword evidence="5" id="KW-0067">ATP-binding</keyword>
<evidence type="ECO:0000256" key="3">
    <source>
        <dbReference type="ARBA" id="ARBA00022741"/>
    </source>
</evidence>
<evidence type="ECO:0000313" key="9">
    <source>
        <dbReference type="Proteomes" id="UP000184420"/>
    </source>
</evidence>
<dbReference type="Proteomes" id="UP000184420">
    <property type="component" value="Unassembled WGS sequence"/>
</dbReference>
<keyword evidence="3" id="KW-0547">Nucleotide-binding</keyword>
<dbReference type="STRING" id="1419482.SAMN05444266_104159"/>
<dbReference type="Gene3D" id="3.40.1190.20">
    <property type="match status" value="1"/>
</dbReference>
<dbReference type="InterPro" id="IPR017583">
    <property type="entry name" value="Tagatose/fructose_Pkinase"/>
</dbReference>
<organism evidence="8 9">
    <name type="scientific">Chitinophaga jiangningensis</name>
    <dbReference type="NCBI Taxonomy" id="1419482"/>
    <lineage>
        <taxon>Bacteria</taxon>
        <taxon>Pseudomonadati</taxon>
        <taxon>Bacteroidota</taxon>
        <taxon>Chitinophagia</taxon>
        <taxon>Chitinophagales</taxon>
        <taxon>Chitinophagaceae</taxon>
        <taxon>Chitinophaga</taxon>
    </lineage>
</organism>
<dbReference type="OrthoDB" id="9801219at2"/>
<keyword evidence="4 8" id="KW-0418">Kinase</keyword>
<dbReference type="PROSITE" id="PS00583">
    <property type="entry name" value="PFKB_KINASES_1"/>
    <property type="match status" value="1"/>
</dbReference>
<keyword evidence="9" id="KW-1185">Reference proteome</keyword>
<evidence type="ECO:0000256" key="6">
    <source>
        <dbReference type="PIRNR" id="PIRNR000535"/>
    </source>
</evidence>
<dbReference type="AlphaFoldDB" id="A0A1M7C1G0"/>
<dbReference type="GO" id="GO:0003872">
    <property type="term" value="F:6-phosphofructokinase activity"/>
    <property type="evidence" value="ECO:0007669"/>
    <property type="project" value="TreeGrafter"/>
</dbReference>